<dbReference type="Pfam" id="PF00071">
    <property type="entry name" value="Ras"/>
    <property type="match status" value="1"/>
</dbReference>
<accession>A0A8C4XEA9</accession>
<reference evidence="3" key="3">
    <citation type="submission" date="2025-09" db="UniProtKB">
        <authorList>
            <consortium name="Ensembl"/>
        </authorList>
    </citation>
    <scope>IDENTIFICATION</scope>
</reference>
<sequence>KSSRKRVFKVVFIGNSGVGKTSFIHYFCQGQFLTDVCSTVGIDYQMRSLIVDNVCVVLQLWDTAGQERFLSITKHPCRQIHRQTHPPCTTYKLEG</sequence>
<name>A0A8C4XEA9_ERPCA</name>
<dbReference type="GO" id="GO:0003924">
    <property type="term" value="F:GTPase activity"/>
    <property type="evidence" value="ECO:0007669"/>
    <property type="project" value="InterPro"/>
</dbReference>
<dbReference type="InterPro" id="IPR005225">
    <property type="entry name" value="Small_GTP-bd"/>
</dbReference>
<dbReference type="CDD" id="cd00154">
    <property type="entry name" value="Rab"/>
    <property type="match status" value="1"/>
</dbReference>
<evidence type="ECO:0000313" key="3">
    <source>
        <dbReference type="Ensembl" id="ENSECRP00000025625.1"/>
    </source>
</evidence>
<reference evidence="3" key="1">
    <citation type="submission" date="2021-06" db="EMBL/GenBank/DDBJ databases">
        <authorList>
            <consortium name="Wellcome Sanger Institute Data Sharing"/>
        </authorList>
    </citation>
    <scope>NUCLEOTIDE SEQUENCE [LARGE SCALE GENOMIC DNA]</scope>
</reference>
<evidence type="ECO:0000256" key="2">
    <source>
        <dbReference type="ARBA" id="ARBA00023134"/>
    </source>
</evidence>
<dbReference type="Ensembl" id="ENSECRT00000026166.1">
    <property type="protein sequence ID" value="ENSECRP00000025625.1"/>
    <property type="gene ID" value="ENSECRG00000017309.1"/>
</dbReference>
<protein>
    <submittedName>
        <fullName evidence="3">Uncharacterized protein</fullName>
    </submittedName>
</protein>
<dbReference type="Proteomes" id="UP000694620">
    <property type="component" value="Chromosome 17"/>
</dbReference>
<dbReference type="GeneTree" id="ENSGT00940000165330"/>
<dbReference type="PANTHER" id="PTHR47977">
    <property type="entry name" value="RAS-RELATED PROTEIN RAB"/>
    <property type="match status" value="1"/>
</dbReference>
<reference evidence="3" key="2">
    <citation type="submission" date="2025-08" db="UniProtKB">
        <authorList>
            <consortium name="Ensembl"/>
        </authorList>
    </citation>
    <scope>IDENTIFICATION</scope>
</reference>
<evidence type="ECO:0000313" key="4">
    <source>
        <dbReference type="Proteomes" id="UP000694620"/>
    </source>
</evidence>
<dbReference type="InterPro" id="IPR050227">
    <property type="entry name" value="Rab"/>
</dbReference>
<proteinExistence type="predicted"/>
<keyword evidence="1" id="KW-0547">Nucleotide-binding</keyword>
<dbReference type="GO" id="GO:0005525">
    <property type="term" value="F:GTP binding"/>
    <property type="evidence" value="ECO:0007669"/>
    <property type="project" value="UniProtKB-KW"/>
</dbReference>
<keyword evidence="2" id="KW-0342">GTP-binding</keyword>
<dbReference type="PROSITE" id="PS51419">
    <property type="entry name" value="RAB"/>
    <property type="match status" value="1"/>
</dbReference>
<evidence type="ECO:0000256" key="1">
    <source>
        <dbReference type="ARBA" id="ARBA00022741"/>
    </source>
</evidence>
<dbReference type="NCBIfam" id="TIGR00231">
    <property type="entry name" value="small_GTP"/>
    <property type="match status" value="1"/>
</dbReference>
<dbReference type="Gene3D" id="3.40.50.300">
    <property type="entry name" value="P-loop containing nucleotide triphosphate hydrolases"/>
    <property type="match status" value="1"/>
</dbReference>
<organism evidence="3 4">
    <name type="scientific">Erpetoichthys calabaricus</name>
    <name type="common">Rope fish</name>
    <name type="synonym">Calamoichthys calabaricus</name>
    <dbReference type="NCBI Taxonomy" id="27687"/>
    <lineage>
        <taxon>Eukaryota</taxon>
        <taxon>Metazoa</taxon>
        <taxon>Chordata</taxon>
        <taxon>Craniata</taxon>
        <taxon>Vertebrata</taxon>
        <taxon>Euteleostomi</taxon>
        <taxon>Actinopterygii</taxon>
        <taxon>Polypteriformes</taxon>
        <taxon>Polypteridae</taxon>
        <taxon>Erpetoichthys</taxon>
    </lineage>
</organism>
<dbReference type="InterPro" id="IPR027417">
    <property type="entry name" value="P-loop_NTPase"/>
</dbReference>
<dbReference type="SUPFAM" id="SSF52540">
    <property type="entry name" value="P-loop containing nucleoside triphosphate hydrolases"/>
    <property type="match status" value="1"/>
</dbReference>
<dbReference type="InterPro" id="IPR001806">
    <property type="entry name" value="Small_GTPase"/>
</dbReference>
<dbReference type="PRINTS" id="PR00449">
    <property type="entry name" value="RASTRNSFRMNG"/>
</dbReference>
<keyword evidence="4" id="KW-1185">Reference proteome</keyword>
<dbReference type="SMART" id="SM00175">
    <property type="entry name" value="RAB"/>
    <property type="match status" value="1"/>
</dbReference>
<dbReference type="AlphaFoldDB" id="A0A8C4XEA9"/>